<name>A0A443S5U0_9ACAR</name>
<comment type="similarity">
    <text evidence="1 2">Belongs to the terpene synthase family.</text>
</comment>
<keyword evidence="2" id="KW-0479">Metal-binding</keyword>
<gene>
    <name evidence="3" type="ORF">B4U80_13468</name>
</gene>
<dbReference type="Gene3D" id="1.10.600.10">
    <property type="entry name" value="Farnesyl Diphosphate Synthase"/>
    <property type="match status" value="1"/>
</dbReference>
<dbReference type="InterPro" id="IPR034686">
    <property type="entry name" value="Terpene_cyclase-like_2"/>
</dbReference>
<keyword evidence="4" id="KW-1185">Reference proteome</keyword>
<dbReference type="OrthoDB" id="2861623at2759"/>
<dbReference type="SFLD" id="SFLDS00005">
    <property type="entry name" value="Isoprenoid_Synthase_Type_I"/>
    <property type="match status" value="1"/>
</dbReference>
<evidence type="ECO:0000256" key="2">
    <source>
        <dbReference type="RuleBase" id="RU366034"/>
    </source>
</evidence>
<dbReference type="SUPFAM" id="SSF48576">
    <property type="entry name" value="Terpenoid synthases"/>
    <property type="match status" value="1"/>
</dbReference>
<dbReference type="VEuPathDB" id="VectorBase:LDEU009140"/>
<dbReference type="Proteomes" id="UP000288716">
    <property type="component" value="Unassembled WGS sequence"/>
</dbReference>
<dbReference type="InterPro" id="IPR008949">
    <property type="entry name" value="Isoprenoid_synthase_dom_sf"/>
</dbReference>
<keyword evidence="2" id="KW-0456">Lyase</keyword>
<dbReference type="EC" id="4.2.3.-" evidence="2"/>
<dbReference type="PANTHER" id="PTHR35201:SF4">
    <property type="entry name" value="BETA-PINACENE SYNTHASE-RELATED"/>
    <property type="match status" value="1"/>
</dbReference>
<dbReference type="GO" id="GO:0046872">
    <property type="term" value="F:metal ion binding"/>
    <property type="evidence" value="ECO:0007669"/>
    <property type="project" value="UniProtKB-KW"/>
</dbReference>
<feature type="non-terminal residue" evidence="3">
    <location>
        <position position="1"/>
    </location>
</feature>
<comment type="caution">
    <text evidence="3">The sequence shown here is derived from an EMBL/GenBank/DDBJ whole genome shotgun (WGS) entry which is preliminary data.</text>
</comment>
<dbReference type="AlphaFoldDB" id="A0A443S5U0"/>
<dbReference type="PANTHER" id="PTHR35201">
    <property type="entry name" value="TERPENE SYNTHASE"/>
    <property type="match status" value="1"/>
</dbReference>
<evidence type="ECO:0000256" key="1">
    <source>
        <dbReference type="ARBA" id="ARBA00006333"/>
    </source>
</evidence>
<proteinExistence type="inferred from homology"/>
<organism evidence="3 4">
    <name type="scientific">Leptotrombidium deliense</name>
    <dbReference type="NCBI Taxonomy" id="299467"/>
    <lineage>
        <taxon>Eukaryota</taxon>
        <taxon>Metazoa</taxon>
        <taxon>Ecdysozoa</taxon>
        <taxon>Arthropoda</taxon>
        <taxon>Chelicerata</taxon>
        <taxon>Arachnida</taxon>
        <taxon>Acari</taxon>
        <taxon>Acariformes</taxon>
        <taxon>Trombidiformes</taxon>
        <taxon>Prostigmata</taxon>
        <taxon>Anystina</taxon>
        <taxon>Parasitengona</taxon>
        <taxon>Trombiculoidea</taxon>
        <taxon>Trombiculidae</taxon>
        <taxon>Leptotrombidium</taxon>
    </lineage>
</organism>
<evidence type="ECO:0000313" key="4">
    <source>
        <dbReference type="Proteomes" id="UP000288716"/>
    </source>
</evidence>
<dbReference type="SFLD" id="SFLDG01020">
    <property type="entry name" value="Terpene_Cyclase_Like_2"/>
    <property type="match status" value="1"/>
</dbReference>
<protein>
    <recommendedName>
        <fullName evidence="2">Terpene synthase</fullName>
        <ecNumber evidence="2">4.2.3.-</ecNumber>
    </recommendedName>
</protein>
<dbReference type="GO" id="GO:0008299">
    <property type="term" value="P:isoprenoid biosynthetic process"/>
    <property type="evidence" value="ECO:0007669"/>
    <property type="project" value="UniProtKB-ARBA"/>
</dbReference>
<reference evidence="3 4" key="1">
    <citation type="journal article" date="2018" name="Gigascience">
        <title>Genomes of trombidid mites reveal novel predicted allergens and laterally-transferred genes associated with secondary metabolism.</title>
        <authorList>
            <person name="Dong X."/>
            <person name="Chaisiri K."/>
            <person name="Xia D."/>
            <person name="Armstrong S.D."/>
            <person name="Fang Y."/>
            <person name="Donnelly M.J."/>
            <person name="Kadowaki T."/>
            <person name="McGarry J.W."/>
            <person name="Darby A.C."/>
            <person name="Makepeace B.L."/>
        </authorList>
    </citation>
    <scope>NUCLEOTIDE SEQUENCE [LARGE SCALE GENOMIC DNA]</scope>
    <source>
        <strain evidence="3">UoL-UT</strain>
    </source>
</reference>
<dbReference type="Pfam" id="PF19086">
    <property type="entry name" value="Terpene_syn_C_2"/>
    <property type="match status" value="1"/>
</dbReference>
<keyword evidence="2" id="KW-0460">Magnesium</keyword>
<comment type="cofactor">
    <cofactor evidence="2">
        <name>Mg(2+)</name>
        <dbReference type="ChEBI" id="CHEBI:18420"/>
    </cofactor>
</comment>
<accession>A0A443S5U0</accession>
<evidence type="ECO:0000313" key="3">
    <source>
        <dbReference type="EMBL" id="RWS22899.1"/>
    </source>
</evidence>
<sequence>NKPPKMSICECEEKLYSYEYPKLLMPFEPHVNQFKNSVNSILLDSVLKFGYYTEKDTLIINSIIDFCCECFPSADLNRLLLSSKYILNVFTFDDSVMENKQGQFFSNIMAIQQEDIKCEIKLLDSAKFDKHSPVAQSFYDYWSAMKIYTNQIWQKRFAKSFITYVKSMNWEKSQLENNLIPKLDEYKKMRIETGAVEASLNVLAFSLNIFLSDEVMSNTVIQSLHNSAARHSLFINDFTSFEKERRDGEMCNLVIAIKHEYNISYQEAIFKAGEILDDEVKIFLNNFHSIPSFGIEIDLEVKKYVLGLQQWIKSNYDFSITSCRYPRLKYTKSEL</sequence>
<dbReference type="GO" id="GO:0010333">
    <property type="term" value="F:terpene synthase activity"/>
    <property type="evidence" value="ECO:0007669"/>
    <property type="project" value="InterPro"/>
</dbReference>
<dbReference type="STRING" id="299467.A0A443S5U0"/>
<dbReference type="EMBL" id="NCKV01007623">
    <property type="protein sequence ID" value="RWS22899.1"/>
    <property type="molecule type" value="Genomic_DNA"/>
</dbReference>